<reference evidence="1" key="1">
    <citation type="journal article" date="2015" name="Nature">
        <title>Complex archaea that bridge the gap between prokaryotes and eukaryotes.</title>
        <authorList>
            <person name="Spang A."/>
            <person name="Saw J.H."/>
            <person name="Jorgensen S.L."/>
            <person name="Zaremba-Niedzwiedzka K."/>
            <person name="Martijn J."/>
            <person name="Lind A.E."/>
            <person name="van Eijk R."/>
            <person name="Schleper C."/>
            <person name="Guy L."/>
            <person name="Ettema T.J."/>
        </authorList>
    </citation>
    <scope>NUCLEOTIDE SEQUENCE</scope>
</reference>
<gene>
    <name evidence="1" type="ORF">LCGC14_0734150</name>
</gene>
<evidence type="ECO:0000313" key="1">
    <source>
        <dbReference type="EMBL" id="KKN40363.1"/>
    </source>
</evidence>
<organism evidence="1">
    <name type="scientific">marine sediment metagenome</name>
    <dbReference type="NCBI Taxonomy" id="412755"/>
    <lineage>
        <taxon>unclassified sequences</taxon>
        <taxon>metagenomes</taxon>
        <taxon>ecological metagenomes</taxon>
    </lineage>
</organism>
<protein>
    <submittedName>
        <fullName evidence="1">Uncharacterized protein</fullName>
    </submittedName>
</protein>
<sequence>MAENDHMTCYCEPQTYFMLELLRERGLLTYKDLGAFIRNLAENSSDVTVDVETGKRVGEIPPSLTEKARKDFQDMVDSPSSPLLEGLPVLSGHLPSPRVADHLSITKDETGKDRTRMKG</sequence>
<dbReference type="AlphaFoldDB" id="A0A0F9TFY6"/>
<name>A0A0F9TFY6_9ZZZZ</name>
<dbReference type="EMBL" id="LAZR01001710">
    <property type="protein sequence ID" value="KKN40363.1"/>
    <property type="molecule type" value="Genomic_DNA"/>
</dbReference>
<comment type="caution">
    <text evidence="1">The sequence shown here is derived from an EMBL/GenBank/DDBJ whole genome shotgun (WGS) entry which is preliminary data.</text>
</comment>
<accession>A0A0F9TFY6</accession>
<proteinExistence type="predicted"/>